<proteinExistence type="predicted"/>
<dbReference type="STRING" id="646529.Desaci_0973"/>
<dbReference type="Pfam" id="PF14358">
    <property type="entry name" value="DUF4405"/>
    <property type="match status" value="1"/>
</dbReference>
<accession>I4D2J4</accession>
<feature type="transmembrane region" description="Helical" evidence="2">
    <location>
        <begin position="7"/>
        <end position="24"/>
    </location>
</feature>
<reference evidence="4 5" key="1">
    <citation type="journal article" date="2012" name="J. Bacteriol.">
        <title>Complete genome sequences of Desulfosporosinus orientis DSM765T, Desulfosporosinus youngiae DSM17734T, Desulfosporosinus meridiei DSM13257T, and Desulfosporosinus acidiphilus DSM22704T.</title>
        <authorList>
            <person name="Pester M."/>
            <person name="Brambilla E."/>
            <person name="Alazard D."/>
            <person name="Rattei T."/>
            <person name="Weinmaier T."/>
            <person name="Han J."/>
            <person name="Lucas S."/>
            <person name="Lapidus A."/>
            <person name="Cheng J.F."/>
            <person name="Goodwin L."/>
            <person name="Pitluck S."/>
            <person name="Peters L."/>
            <person name="Ovchinnikova G."/>
            <person name="Teshima H."/>
            <person name="Detter J.C."/>
            <person name="Han C.S."/>
            <person name="Tapia R."/>
            <person name="Land M.L."/>
            <person name="Hauser L."/>
            <person name="Kyrpides N.C."/>
            <person name="Ivanova N.N."/>
            <person name="Pagani I."/>
            <person name="Huntmann M."/>
            <person name="Wei C.L."/>
            <person name="Davenport K.W."/>
            <person name="Daligault H."/>
            <person name="Chain P.S."/>
            <person name="Chen A."/>
            <person name="Mavromatis K."/>
            <person name="Markowitz V."/>
            <person name="Szeto E."/>
            <person name="Mikhailova N."/>
            <person name="Pati A."/>
            <person name="Wagner M."/>
            <person name="Woyke T."/>
            <person name="Ollivier B."/>
            <person name="Klenk H.P."/>
            <person name="Spring S."/>
            <person name="Loy A."/>
        </authorList>
    </citation>
    <scope>NUCLEOTIDE SEQUENCE [LARGE SCALE GENOMIC DNA]</scope>
    <source>
        <strain evidence="5">DSM 22704 / JCM 16185 / SJ4</strain>
    </source>
</reference>
<dbReference type="KEGG" id="dai:Desaci_0973"/>
<dbReference type="RefSeq" id="WP_014826027.1">
    <property type="nucleotide sequence ID" value="NC_018068.1"/>
</dbReference>
<feature type="region of interest" description="Disordered" evidence="1">
    <location>
        <begin position="211"/>
        <end position="230"/>
    </location>
</feature>
<feature type="transmembrane region" description="Helical" evidence="2">
    <location>
        <begin position="121"/>
        <end position="142"/>
    </location>
</feature>
<dbReference type="AlphaFoldDB" id="I4D2J4"/>
<dbReference type="HOGENOM" id="CLU_076881_0_0_9"/>
<protein>
    <recommendedName>
        <fullName evidence="3">Flavinylation-associated cytochrome domain-containing protein</fullName>
    </recommendedName>
</protein>
<feature type="domain" description="Flavinylation-associated cytochrome" evidence="3">
    <location>
        <begin position="77"/>
        <end position="134"/>
    </location>
</feature>
<evidence type="ECO:0000256" key="2">
    <source>
        <dbReference type="SAM" id="Phobius"/>
    </source>
</evidence>
<organism evidence="4 5">
    <name type="scientific">Desulfosporosinus acidiphilus (strain DSM 22704 / JCM 16185 / SJ4)</name>
    <dbReference type="NCBI Taxonomy" id="646529"/>
    <lineage>
        <taxon>Bacteria</taxon>
        <taxon>Bacillati</taxon>
        <taxon>Bacillota</taxon>
        <taxon>Clostridia</taxon>
        <taxon>Eubacteriales</taxon>
        <taxon>Desulfitobacteriaceae</taxon>
        <taxon>Desulfosporosinus</taxon>
    </lineage>
</organism>
<feature type="transmembrane region" description="Helical" evidence="2">
    <location>
        <begin position="240"/>
        <end position="257"/>
    </location>
</feature>
<evidence type="ECO:0000256" key="1">
    <source>
        <dbReference type="SAM" id="MobiDB-lite"/>
    </source>
</evidence>
<evidence type="ECO:0000313" key="5">
    <source>
        <dbReference type="Proteomes" id="UP000002892"/>
    </source>
</evidence>
<evidence type="ECO:0000259" key="3">
    <source>
        <dbReference type="Pfam" id="PF14358"/>
    </source>
</evidence>
<dbReference type="EMBL" id="CP003639">
    <property type="protein sequence ID" value="AFM40018.1"/>
    <property type="molecule type" value="Genomic_DNA"/>
</dbReference>
<feature type="transmembrane region" description="Helical" evidence="2">
    <location>
        <begin position="36"/>
        <end position="56"/>
    </location>
</feature>
<evidence type="ECO:0000313" key="4">
    <source>
        <dbReference type="EMBL" id="AFM40018.1"/>
    </source>
</evidence>
<sequence length="265" mass="28966">MLKKDYIKFGLDIIIALIFALLYNTRVFGGLAFHEIMGLGIGVIFLVHVLLNLQWVRKVTRRLFDRNLPSKTRLSCVINVLLLLSMAFTIISGLMISRILFPGLGLANQRTFHGLHVGFSYLTLVIVGVHVGLHGQWIMTIIKKALNVKKSNKIIVGVKVALALVILLEGTQLLSSQFGSDIAQIGTSISTSQQVPTNKVSGQFNENNTFDGNLHGGDRHAEGVSGDRGRDGNANTTGAIITYLGVIGGIAVLTRYFEKQVIKRT</sequence>
<feature type="transmembrane region" description="Helical" evidence="2">
    <location>
        <begin position="154"/>
        <end position="174"/>
    </location>
</feature>
<dbReference type="OrthoDB" id="9779183at2"/>
<dbReference type="eggNOG" id="ENOG503294J">
    <property type="taxonomic scope" value="Bacteria"/>
</dbReference>
<feature type="compositionally biased region" description="Basic and acidic residues" evidence="1">
    <location>
        <begin position="216"/>
        <end position="230"/>
    </location>
</feature>
<keyword evidence="2" id="KW-0812">Transmembrane</keyword>
<dbReference type="Proteomes" id="UP000002892">
    <property type="component" value="Chromosome"/>
</dbReference>
<gene>
    <name evidence="4" type="ordered locus">Desaci_0973</name>
</gene>
<keyword evidence="2" id="KW-0472">Membrane</keyword>
<keyword evidence="5" id="KW-1185">Reference proteome</keyword>
<dbReference type="InterPro" id="IPR025517">
    <property type="entry name" value="DUF4405"/>
</dbReference>
<keyword evidence="2" id="KW-1133">Transmembrane helix</keyword>
<feature type="transmembrane region" description="Helical" evidence="2">
    <location>
        <begin position="77"/>
        <end position="101"/>
    </location>
</feature>
<name>I4D2J4_DESAJ</name>